<dbReference type="AlphaFoldDB" id="A0A0W8E9C7"/>
<sequence length="212" mass="24011">MFYIGTGFTYDKNGIQCCTNKYFEALCSNDIKQAKEQVTGQALWSLGNIQELPRATIEKTSITISAGNKKWARVNAVIEIRLNDGTIDVGWYDIDLINTEQGWKIFNLRTQVPEAKHSLITNSDIEEPKKVFEEYLNTTSIEYLAGAARTAQEQNQVKLVPIEYKDLEMAPLAGNKDYMVLKASYHTDRAVNLCVTFYKSVDGLKIINIQQI</sequence>
<evidence type="ECO:0000313" key="1">
    <source>
        <dbReference type="EMBL" id="KUG05224.1"/>
    </source>
</evidence>
<gene>
    <name evidence="1" type="ORF">ASZ90_017297</name>
</gene>
<protein>
    <submittedName>
        <fullName evidence="1">Uncharacterized protein</fullName>
    </submittedName>
</protein>
<organism evidence="1">
    <name type="scientific">hydrocarbon metagenome</name>
    <dbReference type="NCBI Taxonomy" id="938273"/>
    <lineage>
        <taxon>unclassified sequences</taxon>
        <taxon>metagenomes</taxon>
        <taxon>ecological metagenomes</taxon>
    </lineage>
</organism>
<dbReference type="EMBL" id="LNQE01001822">
    <property type="protein sequence ID" value="KUG05224.1"/>
    <property type="molecule type" value="Genomic_DNA"/>
</dbReference>
<accession>A0A0W8E9C7</accession>
<proteinExistence type="predicted"/>
<reference evidence="1" key="1">
    <citation type="journal article" date="2015" name="Proc. Natl. Acad. Sci. U.S.A.">
        <title>Networks of energetic and metabolic interactions define dynamics in microbial communities.</title>
        <authorList>
            <person name="Embree M."/>
            <person name="Liu J.K."/>
            <person name="Al-Bassam M.M."/>
            <person name="Zengler K."/>
        </authorList>
    </citation>
    <scope>NUCLEOTIDE SEQUENCE</scope>
</reference>
<comment type="caution">
    <text evidence="1">The sequence shown here is derived from an EMBL/GenBank/DDBJ whole genome shotgun (WGS) entry which is preliminary data.</text>
</comment>
<name>A0A0W8E9C7_9ZZZZ</name>